<sequence length="160" mass="17240">MKAFESFKAAGGLFLSKFFLDIDATTGSVSCFSLVSKPRIASPSAVSYSASESTMASRSSPTIPGLSINFVTCVVLPEQGGPTRRITFALVKSLWPFEWRNSVSSEALSSCPSEKSPIDELFFTRPSLRLLLLRGFSASLSIDSPTVVHSRVPSRVSNIP</sequence>
<protein>
    <submittedName>
        <fullName evidence="1">Uncharacterized protein TCIL3000_6_2710</fullName>
    </submittedName>
</protein>
<dbReference type="AlphaFoldDB" id="G0UNR7"/>
<proteinExistence type="predicted"/>
<organism evidence="1">
    <name type="scientific">Trypanosoma congolense (strain IL3000)</name>
    <dbReference type="NCBI Taxonomy" id="1068625"/>
    <lineage>
        <taxon>Eukaryota</taxon>
        <taxon>Discoba</taxon>
        <taxon>Euglenozoa</taxon>
        <taxon>Kinetoplastea</taxon>
        <taxon>Metakinetoplastina</taxon>
        <taxon>Trypanosomatida</taxon>
        <taxon>Trypanosomatidae</taxon>
        <taxon>Trypanosoma</taxon>
        <taxon>Nannomonas</taxon>
    </lineage>
</organism>
<evidence type="ECO:0000313" key="1">
    <source>
        <dbReference type="EMBL" id="CCC91028.1"/>
    </source>
</evidence>
<name>G0UNR7_TRYCI</name>
<dbReference type="EMBL" id="HE575319">
    <property type="protein sequence ID" value="CCC91028.1"/>
    <property type="molecule type" value="Genomic_DNA"/>
</dbReference>
<accession>G0UNR7</accession>
<reference evidence="1" key="1">
    <citation type="journal article" date="2012" name="Proc. Natl. Acad. Sci. U.S.A.">
        <title>Antigenic diversity is generated by distinct evolutionary mechanisms in African trypanosome species.</title>
        <authorList>
            <person name="Jackson A.P."/>
            <person name="Berry A."/>
            <person name="Aslett M."/>
            <person name="Allison H.C."/>
            <person name="Burton P."/>
            <person name="Vavrova-Anderson J."/>
            <person name="Brown R."/>
            <person name="Browne H."/>
            <person name="Corton N."/>
            <person name="Hauser H."/>
            <person name="Gamble J."/>
            <person name="Gilderthorp R."/>
            <person name="Marcello L."/>
            <person name="McQuillan J."/>
            <person name="Otto T.D."/>
            <person name="Quail M.A."/>
            <person name="Sanders M.J."/>
            <person name="van Tonder A."/>
            <person name="Ginger M.L."/>
            <person name="Field M.C."/>
            <person name="Barry J.D."/>
            <person name="Hertz-Fowler C."/>
            <person name="Berriman M."/>
        </authorList>
    </citation>
    <scope>NUCLEOTIDE SEQUENCE</scope>
    <source>
        <strain evidence="1">IL3000</strain>
    </source>
</reference>
<gene>
    <name evidence="1" type="ORF">TCIL3000_6_2710</name>
</gene>